<feature type="compositionally biased region" description="Pro residues" evidence="1">
    <location>
        <begin position="14"/>
        <end position="27"/>
    </location>
</feature>
<sequence length="271" mass="28654">GQPAVARRTAFTPPRSPPPCVPGPPPLSVGTPVRRPTRSGFHCTPRLPAYPGRPSASRAAARPRPPTLWIHVAWAPAPPAEAQCRLATAAQPRAAGRRSVPPGLTHRRLMPRVAGRGPVLLGLCGAAPRRQPRIRAVWTPALRCLIRPQHPTTSSYGRHLPVRLSLAATAGEAHGRKSAAGGARGGRSTFGGAHEAVAKGAPRIPAADKHACRRRPVLPSSNLAHMAKNPWLFVFIVTRTLDRLRIATSAAVARSPVPMCTAPKTSLPTGI</sequence>
<feature type="non-terminal residue" evidence="2">
    <location>
        <position position="271"/>
    </location>
</feature>
<dbReference type="Proteomes" id="UP001341281">
    <property type="component" value="Chromosome 03"/>
</dbReference>
<dbReference type="AlphaFoldDB" id="A0AAQ3SZ77"/>
<feature type="region of interest" description="Disordered" evidence="1">
    <location>
        <begin position="1"/>
        <end position="62"/>
    </location>
</feature>
<accession>A0AAQ3SZ77</accession>
<evidence type="ECO:0000313" key="2">
    <source>
        <dbReference type="EMBL" id="WVZ63689.1"/>
    </source>
</evidence>
<dbReference type="EMBL" id="CP144747">
    <property type="protein sequence ID" value="WVZ63689.1"/>
    <property type="molecule type" value="Genomic_DNA"/>
</dbReference>
<feature type="compositionally biased region" description="Low complexity" evidence="1">
    <location>
        <begin position="53"/>
        <end position="62"/>
    </location>
</feature>
<organism evidence="2 3">
    <name type="scientific">Paspalum notatum var. saurae</name>
    <dbReference type="NCBI Taxonomy" id="547442"/>
    <lineage>
        <taxon>Eukaryota</taxon>
        <taxon>Viridiplantae</taxon>
        <taxon>Streptophyta</taxon>
        <taxon>Embryophyta</taxon>
        <taxon>Tracheophyta</taxon>
        <taxon>Spermatophyta</taxon>
        <taxon>Magnoliopsida</taxon>
        <taxon>Liliopsida</taxon>
        <taxon>Poales</taxon>
        <taxon>Poaceae</taxon>
        <taxon>PACMAD clade</taxon>
        <taxon>Panicoideae</taxon>
        <taxon>Andropogonodae</taxon>
        <taxon>Paspaleae</taxon>
        <taxon>Paspalinae</taxon>
        <taxon>Paspalum</taxon>
    </lineage>
</organism>
<keyword evidence="3" id="KW-1185">Reference proteome</keyword>
<name>A0AAQ3SZ77_PASNO</name>
<evidence type="ECO:0000313" key="3">
    <source>
        <dbReference type="Proteomes" id="UP001341281"/>
    </source>
</evidence>
<protein>
    <submittedName>
        <fullName evidence="2">Uncharacterized protein</fullName>
    </submittedName>
</protein>
<proteinExistence type="predicted"/>
<gene>
    <name evidence="2" type="ORF">U9M48_013302</name>
</gene>
<reference evidence="2 3" key="1">
    <citation type="submission" date="2024-02" db="EMBL/GenBank/DDBJ databases">
        <title>High-quality chromosome-scale genome assembly of Pensacola bahiagrass (Paspalum notatum Flugge var. saurae).</title>
        <authorList>
            <person name="Vega J.M."/>
            <person name="Podio M."/>
            <person name="Orjuela J."/>
            <person name="Siena L.A."/>
            <person name="Pessino S.C."/>
            <person name="Combes M.C."/>
            <person name="Mariac C."/>
            <person name="Albertini E."/>
            <person name="Pupilli F."/>
            <person name="Ortiz J.P.A."/>
            <person name="Leblanc O."/>
        </authorList>
    </citation>
    <scope>NUCLEOTIDE SEQUENCE [LARGE SCALE GENOMIC DNA]</scope>
    <source>
        <strain evidence="2">R1</strain>
        <tissue evidence="2">Leaf</tissue>
    </source>
</reference>
<evidence type="ECO:0000256" key="1">
    <source>
        <dbReference type="SAM" id="MobiDB-lite"/>
    </source>
</evidence>